<evidence type="ECO:0000259" key="9">
    <source>
        <dbReference type="PROSITE" id="PS50158"/>
    </source>
</evidence>
<dbReference type="PANTHER" id="PTHR15439:SF0">
    <property type="entry name" value="CELL DIVISION CYCLE AND APOPTOSIS REGULATOR PROTEIN 1-RELATED"/>
    <property type="match status" value="1"/>
</dbReference>
<dbReference type="PANTHER" id="PTHR15439">
    <property type="entry name" value="RETINOBLASTOMA-BINDING PROTEIN 6"/>
    <property type="match status" value="1"/>
</dbReference>
<dbReference type="WBParaSite" id="TTAC_0000095301-mRNA-1">
    <property type="protein sequence ID" value="TTAC_0000095301-mRNA-1"/>
    <property type="gene ID" value="TTAC_0000095301"/>
</dbReference>
<protein>
    <submittedName>
        <fullName evidence="13">E3 ubiquitin-protein ligase RBBP6</fullName>
    </submittedName>
</protein>
<evidence type="ECO:0000313" key="13">
    <source>
        <dbReference type="WBParaSite" id="TTAC_0000095301-mRNA-1"/>
    </source>
</evidence>
<organism evidence="13">
    <name type="scientific">Hydatigena taeniaeformis</name>
    <name type="common">Feline tapeworm</name>
    <name type="synonym">Taenia taeniaeformis</name>
    <dbReference type="NCBI Taxonomy" id="6205"/>
    <lineage>
        <taxon>Eukaryota</taxon>
        <taxon>Metazoa</taxon>
        <taxon>Spiralia</taxon>
        <taxon>Lophotrochozoa</taxon>
        <taxon>Platyhelminthes</taxon>
        <taxon>Cestoda</taxon>
        <taxon>Eucestoda</taxon>
        <taxon>Cyclophyllidea</taxon>
        <taxon>Taeniidae</taxon>
        <taxon>Hydatigera</taxon>
    </lineage>
</organism>
<dbReference type="Gene3D" id="4.10.60.10">
    <property type="entry name" value="Zinc finger, CCHC-type"/>
    <property type="match status" value="1"/>
</dbReference>
<evidence type="ECO:0000256" key="2">
    <source>
        <dbReference type="ARBA" id="ARBA00022723"/>
    </source>
</evidence>
<dbReference type="GO" id="GO:0005634">
    <property type="term" value="C:nucleus"/>
    <property type="evidence" value="ECO:0007669"/>
    <property type="project" value="UniProtKB-SubCell"/>
</dbReference>
<dbReference type="GO" id="GO:0003676">
    <property type="term" value="F:nucleic acid binding"/>
    <property type="evidence" value="ECO:0007669"/>
    <property type="project" value="InterPro"/>
</dbReference>
<dbReference type="CDD" id="cd16620">
    <property type="entry name" value="vRING-HC-C4C4_RBBP6"/>
    <property type="match status" value="1"/>
</dbReference>
<dbReference type="Proteomes" id="UP000274429">
    <property type="component" value="Unassembled WGS sequence"/>
</dbReference>
<evidence type="ECO:0000313" key="12">
    <source>
        <dbReference type="Proteomes" id="UP000274429"/>
    </source>
</evidence>
<evidence type="ECO:0000259" key="8">
    <source>
        <dbReference type="PROSITE" id="PS50089"/>
    </source>
</evidence>
<dbReference type="GO" id="GO:0008270">
    <property type="term" value="F:zinc ion binding"/>
    <property type="evidence" value="ECO:0007669"/>
    <property type="project" value="UniProtKB-KW"/>
</dbReference>
<dbReference type="PROSITE" id="PS51282">
    <property type="entry name" value="DWNN"/>
    <property type="match status" value="1"/>
</dbReference>
<dbReference type="InterPro" id="IPR013083">
    <property type="entry name" value="Znf_RING/FYVE/PHD"/>
</dbReference>
<feature type="compositionally biased region" description="Basic residues" evidence="7">
    <location>
        <begin position="860"/>
        <end position="872"/>
    </location>
</feature>
<proteinExistence type="predicted"/>
<dbReference type="GO" id="GO:0006397">
    <property type="term" value="P:mRNA processing"/>
    <property type="evidence" value="ECO:0007669"/>
    <property type="project" value="InterPro"/>
</dbReference>
<feature type="domain" description="RING-type" evidence="8">
    <location>
        <begin position="254"/>
        <end position="294"/>
    </location>
</feature>
<feature type="region of interest" description="Disordered" evidence="7">
    <location>
        <begin position="75"/>
        <end position="112"/>
    </location>
</feature>
<evidence type="ECO:0000256" key="1">
    <source>
        <dbReference type="ARBA" id="ARBA00004123"/>
    </source>
</evidence>
<keyword evidence="5" id="KW-0539">Nucleus</keyword>
<dbReference type="GO" id="GO:0016567">
    <property type="term" value="P:protein ubiquitination"/>
    <property type="evidence" value="ECO:0007669"/>
    <property type="project" value="InterPro"/>
</dbReference>
<dbReference type="SUPFAM" id="SSF57850">
    <property type="entry name" value="RING/U-box"/>
    <property type="match status" value="1"/>
</dbReference>
<dbReference type="STRING" id="6205.A0A0R3WJT7"/>
<feature type="region of interest" description="Disordered" evidence="7">
    <location>
        <begin position="408"/>
        <end position="437"/>
    </location>
</feature>
<feature type="compositionally biased region" description="Gly residues" evidence="7">
    <location>
        <begin position="823"/>
        <end position="835"/>
    </location>
</feature>
<dbReference type="InterPro" id="IPR001878">
    <property type="entry name" value="Znf_CCHC"/>
</dbReference>
<feature type="domain" description="CCHC-type" evidence="9">
    <location>
        <begin position="154"/>
        <end position="168"/>
    </location>
</feature>
<dbReference type="Pfam" id="PF08783">
    <property type="entry name" value="DWNN"/>
    <property type="match status" value="1"/>
</dbReference>
<feature type="compositionally biased region" description="Basic and acidic residues" evidence="7">
    <location>
        <begin position="742"/>
        <end position="768"/>
    </location>
</feature>
<dbReference type="PROSITE" id="PS50158">
    <property type="entry name" value="ZF_CCHC"/>
    <property type="match status" value="1"/>
</dbReference>
<dbReference type="InterPro" id="IPR033489">
    <property type="entry name" value="RBBP6"/>
</dbReference>
<feature type="compositionally biased region" description="Polar residues" evidence="7">
    <location>
        <begin position="88"/>
        <end position="112"/>
    </location>
</feature>
<evidence type="ECO:0000256" key="4">
    <source>
        <dbReference type="ARBA" id="ARBA00022833"/>
    </source>
</evidence>
<feature type="compositionally biased region" description="Acidic residues" evidence="7">
    <location>
        <begin position="900"/>
        <end position="911"/>
    </location>
</feature>
<reference evidence="11 12" key="2">
    <citation type="submission" date="2018-11" db="EMBL/GenBank/DDBJ databases">
        <authorList>
            <consortium name="Pathogen Informatics"/>
        </authorList>
    </citation>
    <scope>NUCLEOTIDE SEQUENCE [LARGE SCALE GENOMIC DNA]</scope>
</reference>
<accession>A0A0R3WJT7</accession>
<evidence type="ECO:0000259" key="10">
    <source>
        <dbReference type="PROSITE" id="PS51282"/>
    </source>
</evidence>
<dbReference type="PROSITE" id="PS50089">
    <property type="entry name" value="ZF_RING_2"/>
    <property type="match status" value="1"/>
</dbReference>
<dbReference type="EMBL" id="UYWX01000139">
    <property type="protein sequence ID" value="VDM17224.1"/>
    <property type="molecule type" value="Genomic_DNA"/>
</dbReference>
<keyword evidence="3 6" id="KW-0863">Zinc-finger</keyword>
<keyword evidence="2" id="KW-0479">Metal-binding</keyword>
<dbReference type="OrthoDB" id="106784at2759"/>
<evidence type="ECO:0000256" key="7">
    <source>
        <dbReference type="SAM" id="MobiDB-lite"/>
    </source>
</evidence>
<feature type="compositionally biased region" description="Basic and acidic residues" evidence="7">
    <location>
        <begin position="610"/>
        <end position="619"/>
    </location>
</feature>
<feature type="domain" description="DWNN" evidence="10">
    <location>
        <begin position="5"/>
        <end position="76"/>
    </location>
</feature>
<feature type="compositionally biased region" description="Low complexity" evidence="7">
    <location>
        <begin position="813"/>
        <end position="822"/>
    </location>
</feature>
<dbReference type="SMART" id="SM01180">
    <property type="entry name" value="DWNN"/>
    <property type="match status" value="1"/>
</dbReference>
<feature type="compositionally biased region" description="Basic residues" evidence="7">
    <location>
        <begin position="595"/>
        <end position="604"/>
    </location>
</feature>
<reference evidence="13" key="1">
    <citation type="submission" date="2017-02" db="UniProtKB">
        <authorList>
            <consortium name="WormBaseParasite"/>
        </authorList>
    </citation>
    <scope>IDENTIFICATION</scope>
</reference>
<dbReference type="GO" id="GO:0006511">
    <property type="term" value="P:ubiquitin-dependent protein catabolic process"/>
    <property type="evidence" value="ECO:0007669"/>
    <property type="project" value="TreeGrafter"/>
</dbReference>
<feature type="compositionally biased region" description="Basic residues" evidence="7">
    <location>
        <begin position="620"/>
        <end position="632"/>
    </location>
</feature>
<dbReference type="Gene3D" id="3.30.40.10">
    <property type="entry name" value="Zinc/RING finger domain, C3HC4 (zinc finger)"/>
    <property type="match status" value="1"/>
</dbReference>
<feature type="compositionally biased region" description="Basic residues" evidence="7">
    <location>
        <begin position="789"/>
        <end position="812"/>
    </location>
</feature>
<name>A0A0R3WJT7_HYDTA</name>
<dbReference type="InterPro" id="IPR036875">
    <property type="entry name" value="Znf_CCHC_sf"/>
</dbReference>
<feature type="region of interest" description="Disordered" evidence="7">
    <location>
        <begin position="577"/>
        <end position="911"/>
    </location>
</feature>
<evidence type="ECO:0000256" key="3">
    <source>
        <dbReference type="ARBA" id="ARBA00022771"/>
    </source>
</evidence>
<evidence type="ECO:0000256" key="5">
    <source>
        <dbReference type="ARBA" id="ARBA00023242"/>
    </source>
</evidence>
<dbReference type="SUPFAM" id="SSF57756">
    <property type="entry name" value="Retrovirus zinc finger-like domains"/>
    <property type="match status" value="1"/>
</dbReference>
<sequence length="911" mass="100455">MASEVYFKFKSSVKTDSIPFDGSAISVKELKNAIKNKCCLRSADLDLKLEDSTGKEYSKDTELIPKFTSIVVRRVPKPNGEPQKRKSVPSSVSRDKFASQTESSAATVTSLADSDLPEEEKIRLMIDRSSESYSSKNYTVKAKAFGVPPPTYICHKCNQGGHWIHDCPGIKDVRGNLVDSKTVKRPTGIPQDFLVRVDPGTPGAYLDKCGRYMVPIKDAEAYSQKKKEKRAFSTEENPPYVPPQERTPSAGLVCPLCKKLLKDAVIITCCGTSYCNECITNHCFVAGSRKCPNCGAPAEKYDSAIIENAAMRRAVTDWLRAGNSPEASNQRVSPEVIQTKGTPEPEKVVRRLLKPKQPALVGSGNAESGSINQEVCGEPKETNLELTDVKKENADTVKLGLSTSELSDSKTLSFPSKSESPLTHVKSTPIESHTPPVVSNTSSVASLPCANSFGAENVASVLPTLSNVTSLYNGAPLVLPGEVASLANPVYSANLAASLTAVGAAQAPLNTVFPSNSLIPSSGVWPSVDLSLLGGVDQSGFSGAGNVFPSVGPLVGLHGTVGDKLLSKEEFYRMKRRLLEKSHRRRPRSRDSPHSRRRCGSRRRAAADYYYHRREDERRLRKRSPPRRRRSRSSGSDHRPTRGDGGAVEDYDTWKRRKERRLQMEAAGGRRVSPLRGLRRSASPGGSPLPNTRREASPHEYSSDRNRRYPEEVDKSRLRSPFYVGSPIRKTLEENSPNLEGTFRHQDRRYRCEDSEHSRRRSFSKEESDVPDIVSTPPDNADDLDAKTLRKLRKEQRRRAKKEKKLAKRAARAQKAAAAAAAAGGGGGGAMGVGEGIYDDLDGVSPVVLEEDDGESSRSKRDRRKRKKKHRHERELESGSGSDSRTKRRKRDKLRKYPSTDEEPDEIVEVC</sequence>
<evidence type="ECO:0000256" key="6">
    <source>
        <dbReference type="PROSITE-ProRule" id="PRU00047"/>
    </source>
</evidence>
<evidence type="ECO:0000313" key="11">
    <source>
        <dbReference type="EMBL" id="VDM17224.1"/>
    </source>
</evidence>
<feature type="compositionally biased region" description="Basic and acidic residues" evidence="7">
    <location>
        <begin position="692"/>
        <end position="717"/>
    </location>
</feature>
<dbReference type="InterPro" id="IPR014891">
    <property type="entry name" value="DWNN_domain"/>
</dbReference>
<gene>
    <name evidence="11" type="ORF">TTAC_LOCUS954</name>
</gene>
<feature type="compositionally biased region" description="Basic residues" evidence="7">
    <location>
        <begin position="886"/>
        <end position="896"/>
    </location>
</feature>
<comment type="subcellular location">
    <subcellularLocation>
        <location evidence="1">Nucleus</location>
    </subcellularLocation>
</comment>
<dbReference type="Gene3D" id="3.10.20.90">
    <property type="entry name" value="Phosphatidylinositol 3-kinase Catalytic Subunit, Chain A, domain 1"/>
    <property type="match status" value="1"/>
</dbReference>
<dbReference type="GO" id="GO:0061630">
    <property type="term" value="F:ubiquitin protein ligase activity"/>
    <property type="evidence" value="ECO:0007669"/>
    <property type="project" value="InterPro"/>
</dbReference>
<keyword evidence="12" id="KW-1185">Reference proteome</keyword>
<keyword evidence="4" id="KW-0862">Zinc</keyword>
<dbReference type="AlphaFoldDB" id="A0A0R3WJT7"/>
<dbReference type="InterPro" id="IPR001841">
    <property type="entry name" value="Znf_RING"/>
</dbReference>